<feature type="chain" id="PRO_5012958071" evidence="2">
    <location>
        <begin position="22"/>
        <end position="122"/>
    </location>
</feature>
<proteinExistence type="predicted"/>
<comment type="caution">
    <text evidence="3">The sequence shown here is derived from an EMBL/GenBank/DDBJ whole genome shotgun (WGS) entry which is preliminary data.</text>
</comment>
<dbReference type="AlphaFoldDB" id="A0A1V8ZYX4"/>
<keyword evidence="4" id="KW-1185">Reference proteome</keyword>
<name>A0A1V8ZYX4_SACPI</name>
<dbReference type="RefSeq" id="WP_081194091.1">
    <property type="nucleotide sequence ID" value="NZ_MWIH01000008.1"/>
</dbReference>
<evidence type="ECO:0000313" key="4">
    <source>
        <dbReference type="Proteomes" id="UP000192591"/>
    </source>
</evidence>
<gene>
    <name evidence="3" type="ORF">B1813_18690</name>
</gene>
<keyword evidence="2" id="KW-0732">Signal</keyword>
<organism evidence="3 4">
    <name type="scientific">Saccharomonospora piscinae</name>
    <dbReference type="NCBI Taxonomy" id="687388"/>
    <lineage>
        <taxon>Bacteria</taxon>
        <taxon>Bacillati</taxon>
        <taxon>Actinomycetota</taxon>
        <taxon>Actinomycetes</taxon>
        <taxon>Pseudonocardiales</taxon>
        <taxon>Pseudonocardiaceae</taxon>
        <taxon>Saccharomonospora</taxon>
    </lineage>
</organism>
<dbReference type="Proteomes" id="UP000192591">
    <property type="component" value="Unassembled WGS sequence"/>
</dbReference>
<sequence length="122" mass="12487">MRSVAIATLAVVLLCGVTSCADDPGPGEQESPPSPPARTTTPPDSRVPEPVTVRGTVVEGVEPNCLVLETGEREYLLLEAGAEVRPGAELVVRGTPRPGLATTCMQGTPLVVEDTGPVTGAT</sequence>
<feature type="compositionally biased region" description="Low complexity" evidence="1">
    <location>
        <begin position="22"/>
        <end position="50"/>
    </location>
</feature>
<evidence type="ECO:0000256" key="1">
    <source>
        <dbReference type="SAM" id="MobiDB-lite"/>
    </source>
</evidence>
<evidence type="ECO:0000313" key="3">
    <source>
        <dbReference type="EMBL" id="OQO89874.1"/>
    </source>
</evidence>
<feature type="signal peptide" evidence="2">
    <location>
        <begin position="1"/>
        <end position="21"/>
    </location>
</feature>
<dbReference type="EMBL" id="MWIH01000008">
    <property type="protein sequence ID" value="OQO89874.1"/>
    <property type="molecule type" value="Genomic_DNA"/>
</dbReference>
<feature type="region of interest" description="Disordered" evidence="1">
    <location>
        <begin position="20"/>
        <end position="50"/>
    </location>
</feature>
<dbReference type="PROSITE" id="PS51257">
    <property type="entry name" value="PROKAR_LIPOPROTEIN"/>
    <property type="match status" value="1"/>
</dbReference>
<protein>
    <submittedName>
        <fullName evidence="3">Uncharacterized protein</fullName>
    </submittedName>
</protein>
<dbReference type="STRING" id="1962155.B1813_18690"/>
<accession>A0A1V8ZYX4</accession>
<evidence type="ECO:0000256" key="2">
    <source>
        <dbReference type="SAM" id="SignalP"/>
    </source>
</evidence>
<reference evidence="3 4" key="1">
    <citation type="submission" date="2017-02" db="EMBL/GenBank/DDBJ databases">
        <title>Draft genome of Saccharomonospora sp. 154.</title>
        <authorList>
            <person name="Alonso-Carmona G.S."/>
            <person name="De La Haba R."/>
            <person name="Vera-Gargallo B."/>
            <person name="Sandoval-Trujillo A.H."/>
            <person name="Ramirez-Duran N."/>
            <person name="Ventosa A."/>
        </authorList>
    </citation>
    <scope>NUCLEOTIDE SEQUENCE [LARGE SCALE GENOMIC DNA]</scope>
    <source>
        <strain evidence="3 4">LRS4.154</strain>
    </source>
</reference>